<keyword evidence="2" id="KW-1185">Reference proteome</keyword>
<name>U4L0T0_PYROM</name>
<dbReference type="EMBL" id="HF935378">
    <property type="protein sequence ID" value="CCX07828.1"/>
    <property type="molecule type" value="Genomic_DNA"/>
</dbReference>
<protein>
    <submittedName>
        <fullName evidence="1">Uncharacterized protein</fullName>
    </submittedName>
</protein>
<accession>U4L0T0</accession>
<evidence type="ECO:0000313" key="1">
    <source>
        <dbReference type="EMBL" id="CCX07828.1"/>
    </source>
</evidence>
<reference evidence="1 2" key="1">
    <citation type="journal article" date="2013" name="PLoS Genet.">
        <title>The genome and development-dependent transcriptomes of Pyronema confluens: a window into fungal evolution.</title>
        <authorList>
            <person name="Traeger S."/>
            <person name="Altegoer F."/>
            <person name="Freitag M."/>
            <person name="Gabaldon T."/>
            <person name="Kempken F."/>
            <person name="Kumar A."/>
            <person name="Marcet-Houben M."/>
            <person name="Poggeler S."/>
            <person name="Stajich J.E."/>
            <person name="Nowrousian M."/>
        </authorList>
    </citation>
    <scope>NUCLEOTIDE SEQUENCE [LARGE SCALE GENOMIC DNA]</scope>
    <source>
        <strain evidence="2">CBS 100304</strain>
        <tissue evidence="1">Vegetative mycelium</tissue>
    </source>
</reference>
<evidence type="ECO:0000313" key="2">
    <source>
        <dbReference type="Proteomes" id="UP000018144"/>
    </source>
</evidence>
<dbReference type="OrthoDB" id="5340163at2759"/>
<dbReference type="Proteomes" id="UP000018144">
    <property type="component" value="Unassembled WGS sequence"/>
</dbReference>
<gene>
    <name evidence="1" type="ORF">PCON_07417</name>
</gene>
<dbReference type="AlphaFoldDB" id="U4L0T0"/>
<sequence length="276" mass="31572">MLVLQRNYLREEFKRHLARIIATQQSSGGVPNRPSLLEDLPTRPPTPPCFYDKFIFHITEVSSEHIPKINGIILSEAKESITFACPASAVKSLTPWLKDPDLLTSPDHPDLFTESLLRLRKSNLLNFLKQEFCTSDSAEEIAESNWWNGQEIRFFKDMSQDAGENRESFTDKASASDCENNEDDFFTFKDLINNVRIFNGLTAVDWTAEKQHSYDPKRQMNTGLLHRVQKSAFLRTRESTTLGRRLDILDQATEERKKLAQSPSPVQKIVQSIIAV</sequence>
<proteinExistence type="predicted"/>
<organism evidence="1 2">
    <name type="scientific">Pyronema omphalodes (strain CBS 100304)</name>
    <name type="common">Pyronema confluens</name>
    <dbReference type="NCBI Taxonomy" id="1076935"/>
    <lineage>
        <taxon>Eukaryota</taxon>
        <taxon>Fungi</taxon>
        <taxon>Dikarya</taxon>
        <taxon>Ascomycota</taxon>
        <taxon>Pezizomycotina</taxon>
        <taxon>Pezizomycetes</taxon>
        <taxon>Pezizales</taxon>
        <taxon>Pyronemataceae</taxon>
        <taxon>Pyronema</taxon>
    </lineage>
</organism>